<keyword evidence="2" id="KW-0843">Virulence</keyword>
<dbReference type="AlphaFoldDB" id="A0A5C3MQV2"/>
<evidence type="ECO:0000256" key="3">
    <source>
        <dbReference type="SAM" id="MobiDB-lite"/>
    </source>
</evidence>
<dbReference type="STRING" id="5364.A0A5C3MQV2"/>
<dbReference type="PANTHER" id="PTHR34997">
    <property type="entry name" value="AM15"/>
    <property type="match status" value="1"/>
</dbReference>
<sequence>MFSKTFVATLAVVPFVAQSVAAADCARSYTIQAGDICDSISQKNNVSTYQLAVVNYGKIDQTCSNLNPGDSLCLGYPGEDCTTTYTVQKDDDCSAVMSARGLNTTIFSANNPQIDSSCSNMYIGQVLCMAETVQVPPAPSGVSFYGAQVPATATPVQALAAAPTPTPDDEDDENLPFCDEL</sequence>
<dbReference type="SUPFAM" id="SSF54106">
    <property type="entry name" value="LysM domain"/>
    <property type="match status" value="2"/>
</dbReference>
<reference evidence="6 7" key="1">
    <citation type="journal article" date="2019" name="Nat. Ecol. Evol.">
        <title>Megaphylogeny resolves global patterns of mushroom evolution.</title>
        <authorList>
            <person name="Varga T."/>
            <person name="Krizsan K."/>
            <person name="Foldi C."/>
            <person name="Dima B."/>
            <person name="Sanchez-Garcia M."/>
            <person name="Sanchez-Ramirez S."/>
            <person name="Szollosi G.J."/>
            <person name="Szarkandi J.G."/>
            <person name="Papp V."/>
            <person name="Albert L."/>
            <person name="Andreopoulos W."/>
            <person name="Angelini C."/>
            <person name="Antonin V."/>
            <person name="Barry K.W."/>
            <person name="Bougher N.L."/>
            <person name="Buchanan P."/>
            <person name="Buyck B."/>
            <person name="Bense V."/>
            <person name="Catcheside P."/>
            <person name="Chovatia M."/>
            <person name="Cooper J."/>
            <person name="Damon W."/>
            <person name="Desjardin D."/>
            <person name="Finy P."/>
            <person name="Geml J."/>
            <person name="Haridas S."/>
            <person name="Hughes K."/>
            <person name="Justo A."/>
            <person name="Karasinski D."/>
            <person name="Kautmanova I."/>
            <person name="Kiss B."/>
            <person name="Kocsube S."/>
            <person name="Kotiranta H."/>
            <person name="LaButti K.M."/>
            <person name="Lechner B.E."/>
            <person name="Liimatainen K."/>
            <person name="Lipzen A."/>
            <person name="Lukacs Z."/>
            <person name="Mihaltcheva S."/>
            <person name="Morgado L.N."/>
            <person name="Niskanen T."/>
            <person name="Noordeloos M.E."/>
            <person name="Ohm R.A."/>
            <person name="Ortiz-Santana B."/>
            <person name="Ovrebo C."/>
            <person name="Racz N."/>
            <person name="Riley R."/>
            <person name="Savchenko A."/>
            <person name="Shiryaev A."/>
            <person name="Soop K."/>
            <person name="Spirin V."/>
            <person name="Szebenyi C."/>
            <person name="Tomsovsky M."/>
            <person name="Tulloss R.E."/>
            <person name="Uehling J."/>
            <person name="Grigoriev I.V."/>
            <person name="Vagvolgyi C."/>
            <person name="Papp T."/>
            <person name="Martin F.M."/>
            <person name="Miettinen O."/>
            <person name="Hibbett D.S."/>
            <person name="Nagy L.G."/>
        </authorList>
    </citation>
    <scope>NUCLEOTIDE SEQUENCE [LARGE SCALE GENOMIC DNA]</scope>
    <source>
        <strain evidence="6 7">OMC1185</strain>
    </source>
</reference>
<evidence type="ECO:0000256" key="4">
    <source>
        <dbReference type="SAM" id="SignalP"/>
    </source>
</evidence>
<feature type="chain" id="PRO_5022857023" description="LysM domain-containing protein" evidence="4">
    <location>
        <begin position="23"/>
        <end position="181"/>
    </location>
</feature>
<dbReference type="CDD" id="cd00118">
    <property type="entry name" value="LysM"/>
    <property type="match status" value="2"/>
</dbReference>
<proteinExistence type="predicted"/>
<dbReference type="Pfam" id="PF01476">
    <property type="entry name" value="LysM"/>
    <property type="match status" value="2"/>
</dbReference>
<dbReference type="Gene3D" id="3.10.350.10">
    <property type="entry name" value="LysM domain"/>
    <property type="match status" value="2"/>
</dbReference>
<dbReference type="InterPro" id="IPR052210">
    <property type="entry name" value="LysM1-like"/>
</dbReference>
<evidence type="ECO:0000259" key="5">
    <source>
        <dbReference type="PROSITE" id="PS51782"/>
    </source>
</evidence>
<dbReference type="PROSITE" id="PS51782">
    <property type="entry name" value="LYSM"/>
    <property type="match status" value="2"/>
</dbReference>
<dbReference type="OrthoDB" id="5985073at2759"/>
<evidence type="ECO:0000256" key="1">
    <source>
        <dbReference type="ARBA" id="ARBA00022669"/>
    </source>
</evidence>
<dbReference type="InterPro" id="IPR018392">
    <property type="entry name" value="LysM"/>
</dbReference>
<feature type="compositionally biased region" description="Acidic residues" evidence="3">
    <location>
        <begin position="167"/>
        <end position="181"/>
    </location>
</feature>
<dbReference type="SMART" id="SM00257">
    <property type="entry name" value="LysM"/>
    <property type="match status" value="2"/>
</dbReference>
<protein>
    <recommendedName>
        <fullName evidence="5">LysM domain-containing protein</fullName>
    </recommendedName>
</protein>
<accession>A0A5C3MQV2</accession>
<organism evidence="6 7">
    <name type="scientific">Heliocybe sulcata</name>
    <dbReference type="NCBI Taxonomy" id="5364"/>
    <lineage>
        <taxon>Eukaryota</taxon>
        <taxon>Fungi</taxon>
        <taxon>Dikarya</taxon>
        <taxon>Basidiomycota</taxon>
        <taxon>Agaricomycotina</taxon>
        <taxon>Agaricomycetes</taxon>
        <taxon>Gloeophyllales</taxon>
        <taxon>Gloeophyllaceae</taxon>
        <taxon>Heliocybe</taxon>
    </lineage>
</organism>
<evidence type="ECO:0000313" key="6">
    <source>
        <dbReference type="EMBL" id="TFK47267.1"/>
    </source>
</evidence>
<evidence type="ECO:0000256" key="2">
    <source>
        <dbReference type="ARBA" id="ARBA00023026"/>
    </source>
</evidence>
<dbReference type="InterPro" id="IPR036779">
    <property type="entry name" value="LysM_dom_sf"/>
</dbReference>
<name>A0A5C3MQV2_9AGAM</name>
<feature type="domain" description="LysM" evidence="5">
    <location>
        <begin position="83"/>
        <end position="129"/>
    </location>
</feature>
<feature type="region of interest" description="Disordered" evidence="3">
    <location>
        <begin position="156"/>
        <end position="181"/>
    </location>
</feature>
<keyword evidence="7" id="KW-1185">Reference proteome</keyword>
<feature type="domain" description="LysM" evidence="5">
    <location>
        <begin position="27"/>
        <end position="74"/>
    </location>
</feature>
<keyword evidence="1" id="KW-0147">Chitin-binding</keyword>
<evidence type="ECO:0000313" key="7">
    <source>
        <dbReference type="Proteomes" id="UP000305948"/>
    </source>
</evidence>
<keyword evidence="4" id="KW-0732">Signal</keyword>
<dbReference type="EMBL" id="ML213524">
    <property type="protein sequence ID" value="TFK47267.1"/>
    <property type="molecule type" value="Genomic_DNA"/>
</dbReference>
<dbReference type="GO" id="GO:0008061">
    <property type="term" value="F:chitin binding"/>
    <property type="evidence" value="ECO:0007669"/>
    <property type="project" value="UniProtKB-KW"/>
</dbReference>
<dbReference type="PANTHER" id="PTHR34997:SF1">
    <property type="entry name" value="PEPTIDOGLYCAN-BINDING LYSIN DOMAIN"/>
    <property type="match status" value="1"/>
</dbReference>
<dbReference type="Proteomes" id="UP000305948">
    <property type="component" value="Unassembled WGS sequence"/>
</dbReference>
<feature type="signal peptide" evidence="4">
    <location>
        <begin position="1"/>
        <end position="22"/>
    </location>
</feature>
<gene>
    <name evidence="6" type="ORF">OE88DRAFT_787581</name>
</gene>